<proteinExistence type="predicted"/>
<dbReference type="PANTHER" id="PTHR30441">
    <property type="entry name" value="DUF748 DOMAIN-CONTAINING PROTEIN"/>
    <property type="match status" value="1"/>
</dbReference>
<feature type="compositionally biased region" description="Basic and acidic residues" evidence="1">
    <location>
        <begin position="1218"/>
        <end position="1227"/>
    </location>
</feature>
<keyword evidence="4" id="KW-1185">Reference proteome</keyword>
<sequence>MFVFFGGLVVLALTSALVAPYFIDWNHYRSAFEREAGRVLGREVRVEGSARARLLPFPSLTFTDVVVAGETRDAPGMTVDEFSMHAELAPFLRGEVLIFDMQLTRPRARIAVAADGGIDWAVRPSGPFDPRQVTLENVTIVDGSVTLRHAASGQIHQVSDIDAELSARTLAGPWRIGGSLAFDGLPMRISVSTGTLGDDGRMRLRIDALPEGAPIRLATDGQAYIDVGAAYYDGTFALNTYTREAMAALRKEEERPLALTTAAATNRLSGSFDLRHDRLAVDMFRFETGPVDAPYRAEGRASLDFGDAPRFFIEADGAQLRFEPEEGQGGSIAGLDLNARFDAFAGLMRALPAPGIPGQVSINLPAIVAGDTTIRNIELRAEPAEGGWSIGSVAATLPGRTQFEANGLLTTSDTLAFSGHMLLAIGQPSGFAAWVSRDVDDAIRRLPSAGFSADVNLSRSTQSFDALELILGDARFNGRVERREPDNAKPSLEVALDGEALDLDGIQAFMSLFVNDAGVNRLAGHDVDLAVKAGPVSVEGLKAETVDTALRLRAGVLEIDRLTLGGLAGAQLSATGQIRDFSTAPTGQIDATILSTDLADLAVMLAGRFPQNRLFEAIARRAQAFPGLFEDTEINVIASAADNNDGTVGLAVSAEGVAGGTDIGLSLSDRSPREELLQGDFKLSVTARNDDAAVLYGLAGLPALPLGLVGEARLELSAAGSLANAVRTKATVTGEGFAASFDGGLANALSTPSLDGKVRIETTDIEPWLAAGGVVLPGFGLGLPVELAAALEWSEEVVVLSGLAGAVAGSDVSGDFNIVLDGGKPRVDGALRMARFDLAPAAELVLGPDVLSGEESGAWPEEPFGSDVDLPFSADLDLRTDALWAGFLSAGQEASLKLKLDDEGLTVSDLKAAAFDGSIDGFATLKNNAGTGLLTAQIGLNGTALEALMPQGNLEGRLSARASVTASGKTVNGMASALTGSGSATLKDLSIRGLNPDALALILEKADALGNEIDTAKTEVFAPAMIRDGRFQVGSTEFAFTIAGGVARTPPMRLEAERATLTTTASADLQSMTVATDGALVFDPGLESVVGAEPRVDVTASGPFGDVGSRLSVGPLAQFLTQRALEREQVRVERMQSVLLEKQRLRRETRYFAALQTERERAEAERQRLERELRLKREEEEARRQAEERAEAARRAAEAARAAEALQRQGRSAPEENVAPREVERAPLEAPEGANSPDAVSEFFRSKNLSPDRLRELLGNDGGVN</sequence>
<dbReference type="EMBL" id="JAHSQO010000001">
    <property type="protein sequence ID" value="MBY8915744.1"/>
    <property type="molecule type" value="Genomic_DNA"/>
</dbReference>
<feature type="compositionally biased region" description="Low complexity" evidence="1">
    <location>
        <begin position="1199"/>
        <end position="1209"/>
    </location>
</feature>
<dbReference type="InterPro" id="IPR017023">
    <property type="entry name" value="UCP034039"/>
</dbReference>
<evidence type="ECO:0000259" key="2">
    <source>
        <dbReference type="Pfam" id="PF05170"/>
    </source>
</evidence>
<feature type="compositionally biased region" description="Basic and acidic residues" evidence="1">
    <location>
        <begin position="1186"/>
        <end position="1198"/>
    </location>
</feature>
<dbReference type="Proteomes" id="UP000777661">
    <property type="component" value="Unassembled WGS sequence"/>
</dbReference>
<gene>
    <name evidence="3" type="ORF">KVG22_04040</name>
</gene>
<dbReference type="PANTHER" id="PTHR30441:SF4">
    <property type="entry name" value="PROTEIN ASMA"/>
    <property type="match status" value="1"/>
</dbReference>
<feature type="region of interest" description="Disordered" evidence="1">
    <location>
        <begin position="1186"/>
        <end position="1265"/>
    </location>
</feature>
<dbReference type="InterPro" id="IPR007844">
    <property type="entry name" value="AsmA"/>
</dbReference>
<organism evidence="3 4">
    <name type="scientific">Nitratireductor rhodophyticola</name>
    <dbReference type="NCBI Taxonomy" id="2854036"/>
    <lineage>
        <taxon>Bacteria</taxon>
        <taxon>Pseudomonadati</taxon>
        <taxon>Pseudomonadota</taxon>
        <taxon>Alphaproteobacteria</taxon>
        <taxon>Hyphomicrobiales</taxon>
        <taxon>Phyllobacteriaceae</taxon>
        <taxon>Nitratireductor</taxon>
    </lineage>
</organism>
<protein>
    <submittedName>
        <fullName evidence="3">AsmA protein</fullName>
    </submittedName>
</protein>
<comment type="caution">
    <text evidence="3">The sequence shown here is derived from an EMBL/GenBank/DDBJ whole genome shotgun (WGS) entry which is preliminary data.</text>
</comment>
<dbReference type="Pfam" id="PF05170">
    <property type="entry name" value="AsmA"/>
    <property type="match status" value="1"/>
</dbReference>
<dbReference type="InterPro" id="IPR052894">
    <property type="entry name" value="AsmA-related"/>
</dbReference>
<dbReference type="PIRSF" id="PIRSF034039">
    <property type="entry name" value="UCP034039"/>
    <property type="match status" value="1"/>
</dbReference>
<feature type="domain" description="AsmA" evidence="2">
    <location>
        <begin position="2"/>
        <end position="174"/>
    </location>
</feature>
<dbReference type="RefSeq" id="WP_223004456.1">
    <property type="nucleotide sequence ID" value="NZ_JAHSSF010000001.1"/>
</dbReference>
<name>A0ABS7R515_9HYPH</name>
<evidence type="ECO:0000313" key="4">
    <source>
        <dbReference type="Proteomes" id="UP000777661"/>
    </source>
</evidence>
<accession>A0ABS7R515</accession>
<evidence type="ECO:0000256" key="1">
    <source>
        <dbReference type="SAM" id="MobiDB-lite"/>
    </source>
</evidence>
<evidence type="ECO:0000313" key="3">
    <source>
        <dbReference type="EMBL" id="MBY8915744.1"/>
    </source>
</evidence>
<reference evidence="3 4" key="1">
    <citation type="submission" date="2021-06" db="EMBL/GenBank/DDBJ databases">
        <title>Nitratireductor porphyridii sp. nov., isolated from a small marine red alga, Porphyridium purpureum in South Korea.</title>
        <authorList>
            <person name="Kim K.H."/>
            <person name="Kristyanto S."/>
            <person name="Jeon C.O."/>
        </authorList>
    </citation>
    <scope>NUCLEOTIDE SEQUENCE [LARGE SCALE GENOMIC DNA]</scope>
    <source>
        <strain evidence="3 4">R6</strain>
    </source>
</reference>